<accession>A0ABD6EWX9</accession>
<proteinExistence type="predicted"/>
<sequence>MLEEESHLSTTLQAVRSSKGHSVSQSEYPSFNSEAVAFYNEIGLWYDPSSSLSFAEDEEIILTKWDDMGYPKQSASKTSRKSSLSFLEANIINNVDVTKMRKIAAEWISQNRGGLFNNGHRQFTRVKHSNNAIRKAKGGRPRKYGRNEMLGILKYICHHRCLRLSFDTVRMLRRFGLYNPNCYIQFDHNEFPVYVCL</sequence>
<gene>
    <name evidence="1" type="ORF">AB6A40_010689</name>
</gene>
<reference evidence="1 2" key="1">
    <citation type="submission" date="2024-08" db="EMBL/GenBank/DDBJ databases">
        <title>Gnathostoma spinigerum genome.</title>
        <authorList>
            <person name="Gonzalez-Bertolin B."/>
            <person name="Monzon S."/>
            <person name="Zaballos A."/>
            <person name="Jimenez P."/>
            <person name="Dekumyoy P."/>
            <person name="Varona S."/>
            <person name="Cuesta I."/>
            <person name="Sumanam S."/>
            <person name="Adisakwattana P."/>
            <person name="Gasser R.B."/>
            <person name="Hernandez-Gonzalez A."/>
            <person name="Young N.D."/>
            <person name="Perteguer M.J."/>
        </authorList>
    </citation>
    <scope>NUCLEOTIDE SEQUENCE [LARGE SCALE GENOMIC DNA]</scope>
    <source>
        <strain evidence="1">AL3</strain>
        <tissue evidence="1">Liver</tissue>
    </source>
</reference>
<keyword evidence="2" id="KW-1185">Reference proteome</keyword>
<comment type="caution">
    <text evidence="1">The sequence shown here is derived from an EMBL/GenBank/DDBJ whole genome shotgun (WGS) entry which is preliminary data.</text>
</comment>
<protein>
    <submittedName>
        <fullName evidence="1">Uncharacterized protein</fullName>
    </submittedName>
</protein>
<organism evidence="1 2">
    <name type="scientific">Gnathostoma spinigerum</name>
    <dbReference type="NCBI Taxonomy" id="75299"/>
    <lineage>
        <taxon>Eukaryota</taxon>
        <taxon>Metazoa</taxon>
        <taxon>Ecdysozoa</taxon>
        <taxon>Nematoda</taxon>
        <taxon>Chromadorea</taxon>
        <taxon>Rhabditida</taxon>
        <taxon>Spirurina</taxon>
        <taxon>Gnathostomatomorpha</taxon>
        <taxon>Gnathostomatoidea</taxon>
        <taxon>Gnathostomatidae</taxon>
        <taxon>Gnathostoma</taxon>
    </lineage>
</organism>
<dbReference type="AlphaFoldDB" id="A0ABD6EWX9"/>
<dbReference type="Proteomes" id="UP001608902">
    <property type="component" value="Unassembled WGS sequence"/>
</dbReference>
<evidence type="ECO:0000313" key="1">
    <source>
        <dbReference type="EMBL" id="MFH4983980.1"/>
    </source>
</evidence>
<evidence type="ECO:0000313" key="2">
    <source>
        <dbReference type="Proteomes" id="UP001608902"/>
    </source>
</evidence>
<name>A0ABD6EWX9_9BILA</name>
<dbReference type="EMBL" id="JBGFUD010014669">
    <property type="protein sequence ID" value="MFH4983980.1"/>
    <property type="molecule type" value="Genomic_DNA"/>
</dbReference>